<dbReference type="InterPro" id="IPR023286">
    <property type="entry name" value="ABATE_dom_sf"/>
</dbReference>
<protein>
    <submittedName>
        <fullName evidence="2">Conserved protein containing a Zn-ribbon-like motif, possibly RNA-binding</fullName>
    </submittedName>
</protein>
<dbReference type="Pfam" id="PF11706">
    <property type="entry name" value="zf-CGNR"/>
    <property type="match status" value="1"/>
</dbReference>
<dbReference type="AlphaFoldDB" id="A0A1G5YP03"/>
<dbReference type="PANTHER" id="PTHR35525:SF3">
    <property type="entry name" value="BLL6575 PROTEIN"/>
    <property type="match status" value="1"/>
</dbReference>
<dbReference type="Proteomes" id="UP000198588">
    <property type="component" value="Unassembled WGS sequence"/>
</dbReference>
<feature type="domain" description="Zinc finger CGNR" evidence="1">
    <location>
        <begin position="144"/>
        <end position="187"/>
    </location>
</feature>
<dbReference type="InterPro" id="IPR021005">
    <property type="entry name" value="Znf_CGNR"/>
</dbReference>
<accession>A0A1G5YP03</accession>
<evidence type="ECO:0000313" key="2">
    <source>
        <dbReference type="EMBL" id="SDA84448.1"/>
    </source>
</evidence>
<dbReference type="EMBL" id="FMXM01000010">
    <property type="protein sequence ID" value="SDA84448.1"/>
    <property type="molecule type" value="Genomic_DNA"/>
</dbReference>
<evidence type="ECO:0000259" key="1">
    <source>
        <dbReference type="Pfam" id="PF11706"/>
    </source>
</evidence>
<gene>
    <name evidence="2" type="ORF">SAMN02927914_03578</name>
</gene>
<dbReference type="Gene3D" id="1.10.3300.10">
    <property type="entry name" value="Jann2411-like domain"/>
    <property type="match status" value="1"/>
</dbReference>
<organism evidence="2 3">
    <name type="scientific">Mesorhizobium qingshengii</name>
    <dbReference type="NCBI Taxonomy" id="1165689"/>
    <lineage>
        <taxon>Bacteria</taxon>
        <taxon>Pseudomonadati</taxon>
        <taxon>Pseudomonadota</taxon>
        <taxon>Alphaproteobacteria</taxon>
        <taxon>Hyphomicrobiales</taxon>
        <taxon>Phyllobacteriaceae</taxon>
        <taxon>Mesorhizobium</taxon>
    </lineage>
</organism>
<name>A0A1G5YP03_9HYPH</name>
<reference evidence="2 3" key="1">
    <citation type="submission" date="2016-10" db="EMBL/GenBank/DDBJ databases">
        <authorList>
            <person name="de Groot N.N."/>
        </authorList>
    </citation>
    <scope>NUCLEOTIDE SEQUENCE [LARGE SCALE GENOMIC DNA]</scope>
    <source>
        <strain evidence="2 3">CGMCC 1.12097</strain>
    </source>
</reference>
<dbReference type="STRING" id="1165689.SAMN02927914_03578"/>
<evidence type="ECO:0000313" key="3">
    <source>
        <dbReference type="Proteomes" id="UP000198588"/>
    </source>
</evidence>
<dbReference type="Pfam" id="PF07336">
    <property type="entry name" value="ABATE"/>
    <property type="match status" value="1"/>
</dbReference>
<sequence>MGVQVTGELRDGMPFVGGRLWIDFVNSATATMGDFLETPDGWRRWIAAADLPPAATGEVPDVGPARDLRTALATLLAHLIRQTRPPQQAIDAVNRHLGEVAVRKQLQIRDGVLVIGAATTGGNDVLAAIAQDFADFAADFEPHRLRHCSGPDCTLAFYDTARNATRRWCSMALCGNRHKVKTHRARKLVCD</sequence>
<dbReference type="PANTHER" id="PTHR35525">
    <property type="entry name" value="BLL6575 PROTEIN"/>
    <property type="match status" value="1"/>
</dbReference>
<proteinExistence type="predicted"/>
<dbReference type="InterPro" id="IPR010852">
    <property type="entry name" value="ABATE"/>
</dbReference>
<dbReference type="SUPFAM" id="SSF160904">
    <property type="entry name" value="Jann2411-like"/>
    <property type="match status" value="1"/>
</dbReference>